<dbReference type="SUPFAM" id="SSF81606">
    <property type="entry name" value="PP2C-like"/>
    <property type="match status" value="1"/>
</dbReference>
<dbReference type="FunFam" id="3.60.40.10:FF:000025">
    <property type="entry name" value="Protein phosphatase 2C 16"/>
    <property type="match status" value="1"/>
</dbReference>
<evidence type="ECO:0000256" key="4">
    <source>
        <dbReference type="ARBA" id="ARBA00013081"/>
    </source>
</evidence>
<dbReference type="PROSITE" id="PS51746">
    <property type="entry name" value="PPM_2"/>
    <property type="match status" value="1"/>
</dbReference>
<keyword evidence="7 13" id="KW-0378">Hydrolase</keyword>
<evidence type="ECO:0000256" key="10">
    <source>
        <dbReference type="ARBA" id="ARBA00023211"/>
    </source>
</evidence>
<comment type="catalytic activity">
    <reaction evidence="11">
        <text>O-phospho-L-seryl-[protein] + H2O = L-seryl-[protein] + phosphate</text>
        <dbReference type="Rhea" id="RHEA:20629"/>
        <dbReference type="Rhea" id="RHEA-COMP:9863"/>
        <dbReference type="Rhea" id="RHEA-COMP:11604"/>
        <dbReference type="ChEBI" id="CHEBI:15377"/>
        <dbReference type="ChEBI" id="CHEBI:29999"/>
        <dbReference type="ChEBI" id="CHEBI:43474"/>
        <dbReference type="ChEBI" id="CHEBI:83421"/>
        <dbReference type="EC" id="3.1.3.16"/>
    </reaction>
</comment>
<dbReference type="AlphaFoldDB" id="A0A6P9EGX4"/>
<keyword evidence="6" id="KW-0479">Metal-binding</keyword>
<dbReference type="Pfam" id="PF00481">
    <property type="entry name" value="PP2C"/>
    <property type="match status" value="1"/>
</dbReference>
<evidence type="ECO:0000256" key="9">
    <source>
        <dbReference type="ARBA" id="ARBA00022912"/>
    </source>
</evidence>
<evidence type="ECO:0000313" key="16">
    <source>
        <dbReference type="RefSeq" id="XP_035542087.1"/>
    </source>
</evidence>
<dbReference type="EC" id="3.1.3.16" evidence="4"/>
<dbReference type="KEGG" id="jre:109008983"/>
<dbReference type="OrthoDB" id="10264738at2759"/>
<feature type="region of interest" description="Disordered" evidence="14">
    <location>
        <begin position="25"/>
        <end position="53"/>
    </location>
</feature>
<dbReference type="Proteomes" id="UP000235220">
    <property type="component" value="Chromosome 1"/>
</dbReference>
<dbReference type="FunCoup" id="A0A6P9EGX4">
    <property type="interactions" value="366"/>
</dbReference>
<dbReference type="GO" id="GO:0009738">
    <property type="term" value="P:abscisic acid-activated signaling pathway"/>
    <property type="evidence" value="ECO:0007669"/>
    <property type="project" value="UniProtKB-KW"/>
</dbReference>
<dbReference type="GO" id="GO:0046872">
    <property type="term" value="F:metal ion binding"/>
    <property type="evidence" value="ECO:0007669"/>
    <property type="project" value="UniProtKB-KW"/>
</dbReference>
<evidence type="ECO:0000256" key="6">
    <source>
        <dbReference type="ARBA" id="ARBA00022723"/>
    </source>
</evidence>
<dbReference type="InterPro" id="IPR000222">
    <property type="entry name" value="PP2C_BS"/>
</dbReference>
<evidence type="ECO:0000256" key="14">
    <source>
        <dbReference type="SAM" id="MobiDB-lite"/>
    </source>
</evidence>
<keyword evidence="8" id="KW-0460">Magnesium</keyword>
<evidence type="ECO:0000256" key="12">
    <source>
        <dbReference type="ARBA" id="ARBA00048336"/>
    </source>
</evidence>
<keyword evidence="5" id="KW-0938">Abscisic acid signaling pathway</keyword>
<dbReference type="GO" id="GO:0004722">
    <property type="term" value="F:protein serine/threonine phosphatase activity"/>
    <property type="evidence" value="ECO:0000318"/>
    <property type="project" value="GO_Central"/>
</dbReference>
<reference evidence="16" key="1">
    <citation type="submission" date="2025-08" db="UniProtKB">
        <authorList>
            <consortium name="RefSeq"/>
        </authorList>
    </citation>
    <scope>IDENTIFICATION</scope>
    <source>
        <tissue evidence="16">Leaves</tissue>
    </source>
</reference>
<comment type="similarity">
    <text evidence="3 13">Belongs to the PP2C family.</text>
</comment>
<comment type="cofactor">
    <cofactor evidence="1">
        <name>Mn(2+)</name>
        <dbReference type="ChEBI" id="CHEBI:29035"/>
    </cofactor>
</comment>
<evidence type="ECO:0000256" key="2">
    <source>
        <dbReference type="ARBA" id="ARBA00001946"/>
    </source>
</evidence>
<dbReference type="GeneID" id="109008983"/>
<dbReference type="GO" id="GO:1902531">
    <property type="term" value="P:regulation of intracellular signal transduction"/>
    <property type="evidence" value="ECO:0000318"/>
    <property type="project" value="GO_Central"/>
</dbReference>
<gene>
    <name evidence="16" type="primary">LOC109008983</name>
</gene>
<organism evidence="15 16">
    <name type="scientific">Juglans regia</name>
    <name type="common">English walnut</name>
    <dbReference type="NCBI Taxonomy" id="51240"/>
    <lineage>
        <taxon>Eukaryota</taxon>
        <taxon>Viridiplantae</taxon>
        <taxon>Streptophyta</taxon>
        <taxon>Embryophyta</taxon>
        <taxon>Tracheophyta</taxon>
        <taxon>Spermatophyta</taxon>
        <taxon>Magnoliopsida</taxon>
        <taxon>eudicotyledons</taxon>
        <taxon>Gunneridae</taxon>
        <taxon>Pentapetalae</taxon>
        <taxon>rosids</taxon>
        <taxon>fabids</taxon>
        <taxon>Fagales</taxon>
        <taxon>Juglandaceae</taxon>
        <taxon>Juglans</taxon>
    </lineage>
</organism>
<evidence type="ECO:0000256" key="1">
    <source>
        <dbReference type="ARBA" id="ARBA00001936"/>
    </source>
</evidence>
<dbReference type="InterPro" id="IPR015655">
    <property type="entry name" value="PP2C"/>
</dbReference>
<accession>A0A6P9EGX4</accession>
<evidence type="ECO:0000256" key="13">
    <source>
        <dbReference type="RuleBase" id="RU003465"/>
    </source>
</evidence>
<dbReference type="GO" id="GO:0009788">
    <property type="term" value="P:negative regulation of abscisic acid-activated signaling pathway"/>
    <property type="evidence" value="ECO:0000318"/>
    <property type="project" value="GO_Central"/>
</dbReference>
<evidence type="ECO:0000256" key="8">
    <source>
        <dbReference type="ARBA" id="ARBA00022842"/>
    </source>
</evidence>
<dbReference type="CDD" id="cd00143">
    <property type="entry name" value="PP2Cc"/>
    <property type="match status" value="1"/>
</dbReference>
<dbReference type="PANTHER" id="PTHR47992">
    <property type="entry name" value="PROTEIN PHOSPHATASE"/>
    <property type="match status" value="1"/>
</dbReference>
<sequence length="491" mass="53836">MSQSAVKTHMEINGLKLLVNTTPMLLKPGTQPNPPYGSISRGNEENRGGDRNDCMRLSGDPFAVNSSNICDEELLASEVTFEKGSPSNTDKSKLKESDVELEHAQDPFTMVLDLYGKEGNGSDAKFFAAAPEVLQEKKTYGTSCQNIFEQNCLPLWGFTTICGRRLEMEDAMSVVPRFSQVPPRMLSDGMNGHLCNSTAHFFGVYDGHGGSQVANYCHERLHLALVEEIESTKRSLCDGSIGNGWQDLWKKAIFNCFLKVDAEVGGVHQGNNGSNSEASEATPKPITPETVGSTALVAILCSTHLIVANCGDSRAVLCRGKAPIPLSVDHKPNREDEYARIETAGGKIIQWFGFRVFGVLATSRSIGDRYLKPWIIPDPEVMLIPRTKEDECLILASDGLWDVMTNEEVCDVARKRILVWHKKHGNTLPAKSGDDGADPAAQAAAECLSRLALQKGSKDNITVIVIDLKAQRKFKRKTQQEESHPSSPTIF</sequence>
<dbReference type="Gramene" id="Jr01_26090_p1">
    <property type="protein sequence ID" value="cds.Jr01_26090_p1"/>
    <property type="gene ID" value="Jr01_26090"/>
</dbReference>
<dbReference type="InterPro" id="IPR036457">
    <property type="entry name" value="PPM-type-like_dom_sf"/>
</dbReference>
<dbReference type="Gene3D" id="3.60.40.10">
    <property type="entry name" value="PPM-type phosphatase domain"/>
    <property type="match status" value="1"/>
</dbReference>
<dbReference type="RefSeq" id="XP_035542087.1">
    <property type="nucleotide sequence ID" value="XM_035686194.1"/>
</dbReference>
<keyword evidence="9 13" id="KW-0904">Protein phosphatase</keyword>
<evidence type="ECO:0000256" key="11">
    <source>
        <dbReference type="ARBA" id="ARBA00047761"/>
    </source>
</evidence>
<evidence type="ECO:0000256" key="5">
    <source>
        <dbReference type="ARBA" id="ARBA00022682"/>
    </source>
</evidence>
<evidence type="ECO:0000313" key="15">
    <source>
        <dbReference type="Proteomes" id="UP000235220"/>
    </source>
</evidence>
<proteinExistence type="inferred from homology"/>
<name>A0A6P9EGX4_JUGRE</name>
<protein>
    <recommendedName>
        <fullName evidence="4">protein-serine/threonine phosphatase</fullName>
        <ecNumber evidence="4">3.1.3.16</ecNumber>
    </recommendedName>
</protein>
<dbReference type="SMART" id="SM00332">
    <property type="entry name" value="PP2Cc"/>
    <property type="match status" value="1"/>
</dbReference>
<comment type="catalytic activity">
    <reaction evidence="12">
        <text>O-phospho-L-threonyl-[protein] + H2O = L-threonyl-[protein] + phosphate</text>
        <dbReference type="Rhea" id="RHEA:47004"/>
        <dbReference type="Rhea" id="RHEA-COMP:11060"/>
        <dbReference type="Rhea" id="RHEA-COMP:11605"/>
        <dbReference type="ChEBI" id="CHEBI:15377"/>
        <dbReference type="ChEBI" id="CHEBI:30013"/>
        <dbReference type="ChEBI" id="CHEBI:43474"/>
        <dbReference type="ChEBI" id="CHEBI:61977"/>
        <dbReference type="EC" id="3.1.3.16"/>
    </reaction>
</comment>
<dbReference type="PROSITE" id="PS01032">
    <property type="entry name" value="PPM_1"/>
    <property type="match status" value="1"/>
</dbReference>
<comment type="cofactor">
    <cofactor evidence="2">
        <name>Mg(2+)</name>
        <dbReference type="ChEBI" id="CHEBI:18420"/>
    </cofactor>
</comment>
<feature type="compositionally biased region" description="Basic and acidic residues" evidence="14">
    <location>
        <begin position="42"/>
        <end position="53"/>
    </location>
</feature>
<dbReference type="InterPro" id="IPR001932">
    <property type="entry name" value="PPM-type_phosphatase-like_dom"/>
</dbReference>
<evidence type="ECO:0000256" key="3">
    <source>
        <dbReference type="ARBA" id="ARBA00006702"/>
    </source>
</evidence>
<keyword evidence="15" id="KW-1185">Reference proteome</keyword>
<keyword evidence="10" id="KW-0464">Manganese</keyword>
<evidence type="ECO:0000256" key="7">
    <source>
        <dbReference type="ARBA" id="ARBA00022801"/>
    </source>
</evidence>